<name>A0A6A4IKQ1_9AGAR</name>
<accession>A0A6A4IKQ1</accession>
<dbReference type="EMBL" id="ML769385">
    <property type="protein sequence ID" value="KAE9410470.1"/>
    <property type="molecule type" value="Genomic_DNA"/>
</dbReference>
<protein>
    <recommendedName>
        <fullName evidence="3">Gfo/Idh/MocA-like oxidoreductase N-terminal domain-containing protein</fullName>
    </recommendedName>
</protein>
<sequence length="227" mass="24871">MSPKHLNIGFLGISAQPYALRKRSVNGIQVIPYHNGSAEHISHDENVNIVAVALRPTPAKHFEQAMKAIQARPERIFFQLRQSGFVKKVKSIVKLGELGKILSSSMIASTPALSMVWGPQKKFEHLKDTAQRSNGCTTLDVGEGHIAEILYNTRQHERPYWREISAGGTQSIAAVGTLTNGVVWSFNLQAAAPADATMFIWVVEGEKGKLRGKSVDVGEEVANCGKR</sequence>
<organism evidence="1 2">
    <name type="scientific">Gymnopus androsaceus JB14</name>
    <dbReference type="NCBI Taxonomy" id="1447944"/>
    <lineage>
        <taxon>Eukaryota</taxon>
        <taxon>Fungi</taxon>
        <taxon>Dikarya</taxon>
        <taxon>Basidiomycota</taxon>
        <taxon>Agaricomycotina</taxon>
        <taxon>Agaricomycetes</taxon>
        <taxon>Agaricomycetidae</taxon>
        <taxon>Agaricales</taxon>
        <taxon>Marasmiineae</taxon>
        <taxon>Omphalotaceae</taxon>
        <taxon>Gymnopus</taxon>
    </lineage>
</organism>
<proteinExistence type="predicted"/>
<dbReference type="Gene3D" id="3.30.360.10">
    <property type="entry name" value="Dihydrodipicolinate Reductase, domain 2"/>
    <property type="match status" value="1"/>
</dbReference>
<dbReference type="AlphaFoldDB" id="A0A6A4IKQ1"/>
<reference evidence="1" key="1">
    <citation type="journal article" date="2019" name="Environ. Microbiol.">
        <title>Fungal ecological strategies reflected in gene transcription - a case study of two litter decomposers.</title>
        <authorList>
            <person name="Barbi F."/>
            <person name="Kohler A."/>
            <person name="Barry K."/>
            <person name="Baskaran P."/>
            <person name="Daum C."/>
            <person name="Fauchery L."/>
            <person name="Ihrmark K."/>
            <person name="Kuo A."/>
            <person name="LaButti K."/>
            <person name="Lipzen A."/>
            <person name="Morin E."/>
            <person name="Grigoriev I.V."/>
            <person name="Henrissat B."/>
            <person name="Lindahl B."/>
            <person name="Martin F."/>
        </authorList>
    </citation>
    <scope>NUCLEOTIDE SEQUENCE</scope>
    <source>
        <strain evidence="1">JB14</strain>
    </source>
</reference>
<evidence type="ECO:0000313" key="1">
    <source>
        <dbReference type="EMBL" id="KAE9410470.1"/>
    </source>
</evidence>
<evidence type="ECO:0000313" key="2">
    <source>
        <dbReference type="Proteomes" id="UP000799118"/>
    </source>
</evidence>
<dbReference type="Proteomes" id="UP000799118">
    <property type="component" value="Unassembled WGS sequence"/>
</dbReference>
<gene>
    <name evidence="1" type="ORF">BT96DRAFT_931212</name>
</gene>
<keyword evidence="2" id="KW-1185">Reference proteome</keyword>
<evidence type="ECO:0008006" key="3">
    <source>
        <dbReference type="Google" id="ProtNLM"/>
    </source>
</evidence>
<dbReference type="OrthoDB" id="64915at2759"/>